<gene>
    <name evidence="1" type="ORF">BKD89_07245</name>
</gene>
<dbReference type="Proteomes" id="UP000273278">
    <property type="component" value="Chromosome"/>
</dbReference>
<evidence type="ECO:0000313" key="1">
    <source>
        <dbReference type="EMBL" id="AYQ55585.1"/>
    </source>
</evidence>
<proteinExistence type="predicted"/>
<reference evidence="1 2" key="1">
    <citation type="submission" date="2016-10" db="EMBL/GenBank/DDBJ databases">
        <title>Complete genome of the TMA-utilizing, human hosted archaeon Methanomethylophilus alvus Gen. nov, sp. nov., strain Mx-05, derived from a pure culture.</title>
        <authorList>
            <person name="Brugere J.-F."/>
            <person name="Ben Hania W."/>
            <person name="Chaudhary P.P."/>
            <person name="Gaci N."/>
            <person name="Borrel G."/>
            <person name="Cao Van Tuat L."/>
            <person name="Fardeau M.-L."/>
            <person name="Harris H.M.B."/>
            <person name="O'Toole P.W."/>
            <person name="Ollivier B."/>
        </authorList>
    </citation>
    <scope>NUCLEOTIDE SEQUENCE [LARGE SCALE GENOMIC DNA]</scope>
    <source>
        <strain evidence="1 2">Mx-05</strain>
    </source>
</reference>
<dbReference type="EMBL" id="CP017686">
    <property type="protein sequence ID" value="AYQ55585.1"/>
    <property type="molecule type" value="Genomic_DNA"/>
</dbReference>
<protein>
    <submittedName>
        <fullName evidence="1">Uncharacterized protein</fullName>
    </submittedName>
</protein>
<accession>A0A3G3IIC5</accession>
<name>A0A3G3IIC5_9ARCH</name>
<organism evidence="1 2">
    <name type="scientific">Methanomethylophilus alvi</name>
    <dbReference type="NCBI Taxonomy" id="1291540"/>
    <lineage>
        <taxon>Archaea</taxon>
        <taxon>Methanobacteriati</taxon>
        <taxon>Thermoplasmatota</taxon>
        <taxon>Thermoplasmata</taxon>
        <taxon>Methanomassiliicoccales</taxon>
        <taxon>Methanomethylophilaceae</taxon>
        <taxon>Methanomethylophilus</taxon>
    </lineage>
</organism>
<evidence type="ECO:0000313" key="2">
    <source>
        <dbReference type="Proteomes" id="UP000273278"/>
    </source>
</evidence>
<dbReference type="AlphaFoldDB" id="A0A3G3IIC5"/>
<sequence length="477" mass="53097">MAVCMILLIAGSCFITMAEAPRVHGSESISSVSNHSEFGMEMISSDDQKYTIPILNSKQDPYPVSDIKGIVEGIPENAAVIVDDLWYDSYGTQVAGEVLSELYWRGNVVASMTDIGTFLDNSSFEFAAYVESADLYAAYHDPVTGRNSFCNIVSGSEDLSMEKFREWVRESISHDAEEQGVMSNDCSQTCAQWGEENSSYLYRHYDGYGWMNVNTDYFALNEDNHQYNYFYTHYCIQSVPDDGCSTADLNVYTKLGEECRILDYAPTTSSGTSTAGVDLGVSSDGVISANISWSYSVSDVEVIDRSNFGTNEFRINHDLNEDSNVGSNTFMAEPGKIVRIDCSAGNLSGSYIGTDHYEINFCKKVHKWPFSTKKEYTGFSEDLKVYCYSDRHDVSIYLNGAEAYAPGGIPDVPADEFFSKRVSDGGYVEVEDYGYLKNGYIMAGFSTNMSAVTPEFIRGSAVKIESDMDLYMIWVRE</sequence>